<dbReference type="PANTHER" id="PTHR34591:SF58">
    <property type="entry name" value="F-BOX DOMAIN-CONTAINING PROTEIN"/>
    <property type="match status" value="1"/>
</dbReference>
<dbReference type="Pfam" id="PF12937">
    <property type="entry name" value="F-box-like"/>
    <property type="match status" value="1"/>
</dbReference>
<dbReference type="Proteomes" id="UP001497457">
    <property type="component" value="Chromosome 15b"/>
</dbReference>
<organism evidence="2 3">
    <name type="scientific">Urochloa decumbens</name>
    <dbReference type="NCBI Taxonomy" id="240449"/>
    <lineage>
        <taxon>Eukaryota</taxon>
        <taxon>Viridiplantae</taxon>
        <taxon>Streptophyta</taxon>
        <taxon>Embryophyta</taxon>
        <taxon>Tracheophyta</taxon>
        <taxon>Spermatophyta</taxon>
        <taxon>Magnoliopsida</taxon>
        <taxon>Liliopsida</taxon>
        <taxon>Poales</taxon>
        <taxon>Poaceae</taxon>
        <taxon>PACMAD clade</taxon>
        <taxon>Panicoideae</taxon>
        <taxon>Panicodae</taxon>
        <taxon>Paniceae</taxon>
        <taxon>Melinidinae</taxon>
        <taxon>Urochloa</taxon>
    </lineage>
</organism>
<keyword evidence="3" id="KW-1185">Reference proteome</keyword>
<dbReference type="PANTHER" id="PTHR34591">
    <property type="entry name" value="OS03G0653100 PROTEIN-RELATED"/>
    <property type="match status" value="1"/>
</dbReference>
<dbReference type="SUPFAM" id="SSF81383">
    <property type="entry name" value="F-box domain"/>
    <property type="match status" value="1"/>
</dbReference>
<gene>
    <name evidence="2" type="ORF">URODEC1_LOCUS29120</name>
</gene>
<dbReference type="InterPro" id="IPR001810">
    <property type="entry name" value="F-box_dom"/>
</dbReference>
<evidence type="ECO:0000313" key="3">
    <source>
        <dbReference type="Proteomes" id="UP001497457"/>
    </source>
</evidence>
<dbReference type="SMART" id="SM00256">
    <property type="entry name" value="FBOX"/>
    <property type="match status" value="1"/>
</dbReference>
<dbReference type="EMBL" id="OZ075125">
    <property type="protein sequence ID" value="CAL4935172.1"/>
    <property type="molecule type" value="Genomic_DNA"/>
</dbReference>
<feature type="domain" description="F-box" evidence="1">
    <location>
        <begin position="4"/>
        <end position="44"/>
    </location>
</feature>
<accession>A0ABC8Y2V6</accession>
<evidence type="ECO:0000259" key="1">
    <source>
        <dbReference type="SMART" id="SM00256"/>
    </source>
</evidence>
<dbReference type="AlphaFoldDB" id="A0ABC8Y2V6"/>
<dbReference type="InterPro" id="IPR036047">
    <property type="entry name" value="F-box-like_dom_sf"/>
</dbReference>
<sequence>MDLLPEDVLADVLSRLPPRAVAVSRGVCRGWRAAADADARCQHQLSSAANLLPITLAGIFVQTNEPETPSFFVRPSMAHRIAGDLEHYVVMDIGYPIPGTYDEPEINDCCNGLLLLEDHVVNPATGKWARLPPYDPDLPEEHVQDTDHHPFLVFDPMVSPHYEVVAMKYPPRGMDKLPMGQQWPPPVYVARVYSSRTDRWEERPFVREEGATGTVSNVELDSELWRTSTYHGAYWHGALYVSWSDCITRITLSNDKYKVINLPTGVHATSKYYQLCLGKSKNGVHFAVLDKHRLQVWFLDETGGNMEWVLKHSANLLTLKLPEHTDRPWISQDGNYNQKSKRPSVLEKELDWHSDDDNAVDIEKYGGKRSYLNVDVFGFHPYREIIFLFTDDKMVMAYYFNSSKIQNLGRLHIRHRYHYIERTFIYTPCWVGELPENM</sequence>
<dbReference type="Gene3D" id="1.20.1280.50">
    <property type="match status" value="1"/>
</dbReference>
<name>A0ABC8Y2V6_9POAL</name>
<reference evidence="2" key="1">
    <citation type="submission" date="2024-10" db="EMBL/GenBank/DDBJ databases">
        <authorList>
            <person name="Ryan C."/>
        </authorList>
    </citation>
    <scope>NUCLEOTIDE SEQUENCE [LARGE SCALE GENOMIC DNA]</scope>
</reference>
<proteinExistence type="predicted"/>
<evidence type="ECO:0000313" key="2">
    <source>
        <dbReference type="EMBL" id="CAL4935172.1"/>
    </source>
</evidence>
<protein>
    <recommendedName>
        <fullName evidence="1">F-box domain-containing protein</fullName>
    </recommendedName>
</protein>